<dbReference type="AlphaFoldDB" id="D1ALQ7"/>
<evidence type="ECO:0000313" key="2">
    <source>
        <dbReference type="EMBL" id="ACZ09400.1"/>
    </source>
</evidence>
<feature type="transmembrane region" description="Helical" evidence="1">
    <location>
        <begin position="6"/>
        <end position="24"/>
    </location>
</feature>
<dbReference type="Proteomes" id="UP000000845">
    <property type="component" value="Chromosome"/>
</dbReference>
<protein>
    <submittedName>
        <fullName evidence="2">EAL/GGDEF domain-containing protein</fullName>
    </submittedName>
</protein>
<dbReference type="STRING" id="526218.Sterm_2550"/>
<reference evidence="3" key="1">
    <citation type="submission" date="2009-09" db="EMBL/GenBank/DDBJ databases">
        <title>The complete chromosome of Sebaldella termitidis ATCC 33386.</title>
        <authorList>
            <consortium name="US DOE Joint Genome Institute (JGI-PGF)"/>
            <person name="Lucas S."/>
            <person name="Copeland A."/>
            <person name="Lapidus A."/>
            <person name="Glavina del Rio T."/>
            <person name="Dalin E."/>
            <person name="Tice H."/>
            <person name="Bruce D."/>
            <person name="Goodwin L."/>
            <person name="Pitluck S."/>
            <person name="Kyrpides N."/>
            <person name="Mavromatis K."/>
            <person name="Ivanova N."/>
            <person name="Mikhailova N."/>
            <person name="Sims D."/>
            <person name="Meincke L."/>
            <person name="Brettin T."/>
            <person name="Detter J.C."/>
            <person name="Han C."/>
            <person name="Larimer F."/>
            <person name="Land M."/>
            <person name="Hauser L."/>
            <person name="Markowitz V."/>
            <person name="Cheng J.F."/>
            <person name="Hugenholtz P."/>
            <person name="Woyke T."/>
            <person name="Wu D."/>
            <person name="Eisen J.A."/>
        </authorList>
    </citation>
    <scope>NUCLEOTIDE SEQUENCE [LARGE SCALE GENOMIC DNA]</scope>
    <source>
        <strain evidence="3">ATCC 33386 / NCTC 11300</strain>
    </source>
</reference>
<keyword evidence="1" id="KW-0472">Membrane</keyword>
<dbReference type="EMBL" id="CP001739">
    <property type="protein sequence ID" value="ACZ09400.1"/>
    <property type="molecule type" value="Genomic_DNA"/>
</dbReference>
<dbReference type="Pfam" id="PF13644">
    <property type="entry name" value="DKNYY"/>
    <property type="match status" value="1"/>
</dbReference>
<organism evidence="2 3">
    <name type="scientific">Sebaldella termitidis (strain ATCC 33386 / NCTC 11300)</name>
    <dbReference type="NCBI Taxonomy" id="526218"/>
    <lineage>
        <taxon>Bacteria</taxon>
        <taxon>Fusobacteriati</taxon>
        <taxon>Fusobacteriota</taxon>
        <taxon>Fusobacteriia</taxon>
        <taxon>Fusobacteriales</taxon>
        <taxon>Leptotrichiaceae</taxon>
        <taxon>Sebaldella</taxon>
    </lineage>
</organism>
<proteinExistence type="predicted"/>
<keyword evidence="1" id="KW-1133">Transmembrane helix</keyword>
<evidence type="ECO:0000313" key="3">
    <source>
        <dbReference type="Proteomes" id="UP000000845"/>
    </source>
</evidence>
<dbReference type="RefSeq" id="WP_012861994.1">
    <property type="nucleotide sequence ID" value="NC_013517.1"/>
</dbReference>
<gene>
    <name evidence="2" type="ordered locus">Sterm_2550</name>
</gene>
<evidence type="ECO:0000256" key="1">
    <source>
        <dbReference type="SAM" id="Phobius"/>
    </source>
</evidence>
<accession>D1ALQ7</accession>
<reference evidence="2 3" key="2">
    <citation type="journal article" date="2010" name="Stand. Genomic Sci.">
        <title>Complete genome sequence of Sebaldella termitidis type strain (NCTC 11300).</title>
        <authorList>
            <person name="Harmon-Smith M."/>
            <person name="Celia L."/>
            <person name="Chertkov O."/>
            <person name="Lapidus A."/>
            <person name="Copeland A."/>
            <person name="Glavina Del Rio T."/>
            <person name="Nolan M."/>
            <person name="Lucas S."/>
            <person name="Tice H."/>
            <person name="Cheng J.F."/>
            <person name="Han C."/>
            <person name="Detter J.C."/>
            <person name="Bruce D."/>
            <person name="Goodwin L."/>
            <person name="Pitluck S."/>
            <person name="Pati A."/>
            <person name="Liolios K."/>
            <person name="Ivanova N."/>
            <person name="Mavromatis K."/>
            <person name="Mikhailova N."/>
            <person name="Chen A."/>
            <person name="Palaniappan K."/>
            <person name="Land M."/>
            <person name="Hauser L."/>
            <person name="Chang Y.J."/>
            <person name="Jeffries C.D."/>
            <person name="Brettin T."/>
            <person name="Goker M."/>
            <person name="Beck B."/>
            <person name="Bristow J."/>
            <person name="Eisen J.A."/>
            <person name="Markowitz V."/>
            <person name="Hugenholtz P."/>
            <person name="Kyrpides N.C."/>
            <person name="Klenk H.P."/>
            <person name="Chen F."/>
        </authorList>
    </citation>
    <scope>NUCLEOTIDE SEQUENCE [LARGE SCALE GENOMIC DNA]</scope>
    <source>
        <strain evidence="3">ATCC 33386 / NCTC 11300</strain>
    </source>
</reference>
<dbReference type="KEGG" id="str:Sterm_2550"/>
<sequence length="164" mass="18663">MNNKFRTIIGITIFPCFLFSNIYLKTENSGKKEITANSEAGKLVVYSYNCFQVGYFIKNNKIFYYDGVEAKKVLESDIKTFKQIHSSMGRDKKNVYYGAEVIKGLDIKTLVIYSDALELEETGPEIGCYPVIDIRLRDKNGVYIIGTTQSGKPKLIKQKNSKQD</sequence>
<name>D1ALQ7_SEBTE</name>
<keyword evidence="1" id="KW-0812">Transmembrane</keyword>
<dbReference type="InterPro" id="IPR027375">
    <property type="entry name" value="DKNYY"/>
</dbReference>
<dbReference type="HOGENOM" id="CLU_1617870_0_0_0"/>
<keyword evidence="3" id="KW-1185">Reference proteome</keyword>